<evidence type="ECO:0000313" key="3">
    <source>
        <dbReference type="Proteomes" id="UP001341840"/>
    </source>
</evidence>
<feature type="compositionally biased region" description="Basic residues" evidence="1">
    <location>
        <begin position="103"/>
        <end position="121"/>
    </location>
</feature>
<comment type="caution">
    <text evidence="2">The sequence shown here is derived from an EMBL/GenBank/DDBJ whole genome shotgun (WGS) entry which is preliminary data.</text>
</comment>
<dbReference type="Proteomes" id="UP001341840">
    <property type="component" value="Unassembled WGS sequence"/>
</dbReference>
<name>A0ABU6TJ31_9FABA</name>
<gene>
    <name evidence="2" type="ORF">PIB30_055912</name>
</gene>
<dbReference type="EMBL" id="JASCZI010091062">
    <property type="protein sequence ID" value="MED6148757.1"/>
    <property type="molecule type" value="Genomic_DNA"/>
</dbReference>
<proteinExistence type="predicted"/>
<keyword evidence="3" id="KW-1185">Reference proteome</keyword>
<reference evidence="2 3" key="1">
    <citation type="journal article" date="2023" name="Plants (Basel)">
        <title>Bridging the Gap: Combining Genomics and Transcriptomics Approaches to Understand Stylosanthes scabra, an Orphan Legume from the Brazilian Caatinga.</title>
        <authorList>
            <person name="Ferreira-Neto J.R.C."/>
            <person name="da Silva M.D."/>
            <person name="Binneck E."/>
            <person name="de Melo N.F."/>
            <person name="da Silva R.H."/>
            <person name="de Melo A.L.T.M."/>
            <person name="Pandolfi V."/>
            <person name="Bustamante F.O."/>
            <person name="Brasileiro-Vidal A.C."/>
            <person name="Benko-Iseppon A.M."/>
        </authorList>
    </citation>
    <scope>NUCLEOTIDE SEQUENCE [LARGE SCALE GENOMIC DNA]</scope>
    <source>
        <tissue evidence="2">Leaves</tissue>
    </source>
</reference>
<feature type="compositionally biased region" description="Basic and acidic residues" evidence="1">
    <location>
        <begin position="122"/>
        <end position="136"/>
    </location>
</feature>
<feature type="compositionally biased region" description="Basic and acidic residues" evidence="1">
    <location>
        <begin position="79"/>
        <end position="102"/>
    </location>
</feature>
<feature type="region of interest" description="Disordered" evidence="1">
    <location>
        <begin position="55"/>
        <end position="145"/>
    </location>
</feature>
<sequence>MTSDSDEYGLPLPDSCIIVGFGGVCVDLLATVRCFPVPDSKMRSTQLKICAKSAATKENQQHYKRGREHHKGVIPDLDLDIRSRSKTKNMRERKSERSDRRKKETRKREHKRSLGRGRKRRGEREKRGGKEGHHLDGAAAALLLD</sequence>
<feature type="compositionally biased region" description="Basic residues" evidence="1">
    <location>
        <begin position="62"/>
        <end position="72"/>
    </location>
</feature>
<organism evidence="2 3">
    <name type="scientific">Stylosanthes scabra</name>
    <dbReference type="NCBI Taxonomy" id="79078"/>
    <lineage>
        <taxon>Eukaryota</taxon>
        <taxon>Viridiplantae</taxon>
        <taxon>Streptophyta</taxon>
        <taxon>Embryophyta</taxon>
        <taxon>Tracheophyta</taxon>
        <taxon>Spermatophyta</taxon>
        <taxon>Magnoliopsida</taxon>
        <taxon>eudicotyledons</taxon>
        <taxon>Gunneridae</taxon>
        <taxon>Pentapetalae</taxon>
        <taxon>rosids</taxon>
        <taxon>fabids</taxon>
        <taxon>Fabales</taxon>
        <taxon>Fabaceae</taxon>
        <taxon>Papilionoideae</taxon>
        <taxon>50 kb inversion clade</taxon>
        <taxon>dalbergioids sensu lato</taxon>
        <taxon>Dalbergieae</taxon>
        <taxon>Pterocarpus clade</taxon>
        <taxon>Stylosanthes</taxon>
    </lineage>
</organism>
<protein>
    <submittedName>
        <fullName evidence="2">Uncharacterized protein</fullName>
    </submittedName>
</protein>
<evidence type="ECO:0000313" key="2">
    <source>
        <dbReference type="EMBL" id="MED6148757.1"/>
    </source>
</evidence>
<accession>A0ABU6TJ31</accession>
<evidence type="ECO:0000256" key="1">
    <source>
        <dbReference type="SAM" id="MobiDB-lite"/>
    </source>
</evidence>